<comment type="caution">
    <text evidence="1">The sequence shown here is derived from an EMBL/GenBank/DDBJ whole genome shotgun (WGS) entry which is preliminary data.</text>
</comment>
<evidence type="ECO:0000313" key="2">
    <source>
        <dbReference type="Proteomes" id="UP000824120"/>
    </source>
</evidence>
<keyword evidence="2" id="KW-1185">Reference proteome</keyword>
<reference evidence="1 2" key="1">
    <citation type="submission" date="2020-09" db="EMBL/GenBank/DDBJ databases">
        <title>De no assembly of potato wild relative species, Solanum commersonii.</title>
        <authorList>
            <person name="Cho K."/>
        </authorList>
    </citation>
    <scope>NUCLEOTIDE SEQUENCE [LARGE SCALE GENOMIC DNA]</scope>
    <source>
        <strain evidence="1">LZ3.2</strain>
        <tissue evidence="1">Leaf</tissue>
    </source>
</reference>
<dbReference type="InterPro" id="IPR052343">
    <property type="entry name" value="Retrotransposon-Effector_Assoc"/>
</dbReference>
<name>A0A9J5WGR9_SOLCO</name>
<organism evidence="1 2">
    <name type="scientific">Solanum commersonii</name>
    <name type="common">Commerson's wild potato</name>
    <name type="synonym">Commerson's nightshade</name>
    <dbReference type="NCBI Taxonomy" id="4109"/>
    <lineage>
        <taxon>Eukaryota</taxon>
        <taxon>Viridiplantae</taxon>
        <taxon>Streptophyta</taxon>
        <taxon>Embryophyta</taxon>
        <taxon>Tracheophyta</taxon>
        <taxon>Spermatophyta</taxon>
        <taxon>Magnoliopsida</taxon>
        <taxon>eudicotyledons</taxon>
        <taxon>Gunneridae</taxon>
        <taxon>Pentapetalae</taxon>
        <taxon>asterids</taxon>
        <taxon>lamiids</taxon>
        <taxon>Solanales</taxon>
        <taxon>Solanaceae</taxon>
        <taxon>Solanoideae</taxon>
        <taxon>Solaneae</taxon>
        <taxon>Solanum</taxon>
    </lineage>
</organism>
<sequence length="177" mass="20046">MLNLLCISKEEAFGNKIFGMKWFQDGDSNTKFFHTIMNNKRRRLILKKIKKDDNTWIEGSDEIAKEAINFFESQFSKDDSHKDFSILNCLPCVINEEDNNILDALPTMAELKEAVFSLSADSAPGPDGTPLPRSFTHSCLILIPKTPNPQRFTDLRPISLSNFSSKIISKMLNTKTA</sequence>
<proteinExistence type="predicted"/>
<dbReference type="OrthoDB" id="1937198at2759"/>
<dbReference type="EMBL" id="JACXVP010000011">
    <property type="protein sequence ID" value="KAG5574810.1"/>
    <property type="molecule type" value="Genomic_DNA"/>
</dbReference>
<evidence type="ECO:0000313" key="1">
    <source>
        <dbReference type="EMBL" id="KAG5574810.1"/>
    </source>
</evidence>
<dbReference type="AlphaFoldDB" id="A0A9J5WGR9"/>
<protein>
    <submittedName>
        <fullName evidence="1">Uncharacterized protein</fullName>
    </submittedName>
</protein>
<dbReference type="PANTHER" id="PTHR46890:SF28">
    <property type="entry name" value="REVERSE TRANSCRIPTASE DOMAIN-CONTAINING PROTEIN"/>
    <property type="match status" value="1"/>
</dbReference>
<dbReference type="PANTHER" id="PTHR46890">
    <property type="entry name" value="NON-LTR RETROLELEMENT REVERSE TRANSCRIPTASE-LIKE PROTEIN-RELATED"/>
    <property type="match status" value="1"/>
</dbReference>
<accession>A0A9J5WGR9</accession>
<dbReference type="Proteomes" id="UP000824120">
    <property type="component" value="Chromosome 11"/>
</dbReference>
<gene>
    <name evidence="1" type="ORF">H5410_054944</name>
</gene>